<keyword evidence="2" id="KW-1185">Reference proteome</keyword>
<dbReference type="KEGG" id="asag:FGM00_07130"/>
<sequence>MKSLTKEEIKDRLIRRAADQWGVDDMEIEYSFDPIVGILFDACAHEFERISETIKTSRTKVTERLVDLLTPEVSVTAKPAHAIMHALPVDNKVVINERSQFFHRKRMPLFRESGKEDFKDFFFCPAGQFTLNNCELNYIAYPDKIVAHHNHRTTPWLKSSDFEGNPENSCIYMGIKPAPGMKKLDDLLCYFDLLNFSNKELLVHHLGIANWSVNGELLNVTKGYAQREVVKDDYSAYINESIQSKIQFYEEYVREFYRNHFYTVEGSIDLKGKLKKYPEAFKTFLSTKDLDAFTTPLLWIKIEFSTVVSTAMLENLHCHVNCFPTLNKKSHSISKRLQPYFNIIPLESDADFFLDVQSVLGDSGNKYYVRDREKKDDTRPQAYLRYGGVSRFDERDASELLNYTLDLLKEDSVAFSAMGDDFINSNLKDLKQIISRIEQQIELRNFRKHKIPYLIVNRNSIEKNRDRIVFADYWTTTGDKANKINPYSKLFQYSGTAFKPDTLVFVTGTLGGHDEPDPSEKIYAYREHILSRGRIITRQDIVHHCYAVFKDAISKVTVEKGVMVSQSNSVGYTPTTDIHIGRNPEADYSETDWEHLKKELLIGMQTRSANVLPFRVFYT</sequence>
<dbReference type="OrthoDB" id="1090083at2"/>
<dbReference type="AlphaFoldDB" id="A0A5B7SS96"/>
<dbReference type="RefSeq" id="WP_138852232.1">
    <property type="nucleotide sequence ID" value="NZ_CP040710.1"/>
</dbReference>
<evidence type="ECO:0000313" key="1">
    <source>
        <dbReference type="EMBL" id="QCW99882.1"/>
    </source>
</evidence>
<proteinExistence type="predicted"/>
<evidence type="ECO:0000313" key="2">
    <source>
        <dbReference type="Proteomes" id="UP000310017"/>
    </source>
</evidence>
<dbReference type="Proteomes" id="UP000310017">
    <property type="component" value="Chromosome"/>
</dbReference>
<evidence type="ECO:0008006" key="3">
    <source>
        <dbReference type="Google" id="ProtNLM"/>
    </source>
</evidence>
<reference evidence="1 2" key="1">
    <citation type="submission" date="2019-05" db="EMBL/GenBank/DDBJ databases">
        <title>Genome sequencing of F202Z8.</title>
        <authorList>
            <person name="Kwon Y.M."/>
        </authorList>
    </citation>
    <scope>NUCLEOTIDE SEQUENCE [LARGE SCALE GENOMIC DNA]</scope>
    <source>
        <strain evidence="1 2">F202Z8</strain>
    </source>
</reference>
<accession>A0A5B7SS96</accession>
<organism evidence="1 2">
    <name type="scientific">Aggregatimonas sangjinii</name>
    <dbReference type="NCBI Taxonomy" id="2583587"/>
    <lineage>
        <taxon>Bacteria</taxon>
        <taxon>Pseudomonadati</taxon>
        <taxon>Bacteroidota</taxon>
        <taxon>Flavobacteriia</taxon>
        <taxon>Flavobacteriales</taxon>
        <taxon>Flavobacteriaceae</taxon>
        <taxon>Aggregatimonas</taxon>
    </lineage>
</organism>
<protein>
    <recommendedName>
        <fullName evidence="3">Type VI secretion system baseplate subunit TssF</fullName>
    </recommendedName>
</protein>
<name>A0A5B7SS96_9FLAO</name>
<dbReference type="EMBL" id="CP040710">
    <property type="protein sequence ID" value="QCW99882.1"/>
    <property type="molecule type" value="Genomic_DNA"/>
</dbReference>
<gene>
    <name evidence="1" type="ORF">FGM00_07130</name>
</gene>